<evidence type="ECO:0000256" key="4">
    <source>
        <dbReference type="ARBA" id="ARBA00022833"/>
    </source>
</evidence>
<dbReference type="InterPro" id="IPR013087">
    <property type="entry name" value="Znf_C2H2_type"/>
</dbReference>
<comment type="caution">
    <text evidence="11">The sequence shown here is derived from an EMBL/GenBank/DDBJ whole genome shotgun (WGS) entry which is preliminary data.</text>
</comment>
<proteinExistence type="predicted"/>
<feature type="region of interest" description="Disordered" evidence="9">
    <location>
        <begin position="154"/>
        <end position="186"/>
    </location>
</feature>
<evidence type="ECO:0000313" key="11">
    <source>
        <dbReference type="EMBL" id="KAK1437311.1"/>
    </source>
</evidence>
<evidence type="ECO:0000256" key="1">
    <source>
        <dbReference type="ARBA" id="ARBA00004123"/>
    </source>
</evidence>
<evidence type="ECO:0000256" key="2">
    <source>
        <dbReference type="ARBA" id="ARBA00022723"/>
    </source>
</evidence>
<evidence type="ECO:0000256" key="3">
    <source>
        <dbReference type="ARBA" id="ARBA00022771"/>
    </source>
</evidence>
<dbReference type="EMBL" id="JAUHHV010000001">
    <property type="protein sequence ID" value="KAK1437311.1"/>
    <property type="molecule type" value="Genomic_DNA"/>
</dbReference>
<keyword evidence="4" id="KW-0862">Zinc</keyword>
<keyword evidence="12" id="KW-1185">Reference proteome</keyword>
<keyword evidence="7" id="KW-0539">Nucleus</keyword>
<comment type="subcellular location">
    <subcellularLocation>
        <location evidence="1">Nucleus</location>
    </subcellularLocation>
</comment>
<dbReference type="SUPFAM" id="SSF57667">
    <property type="entry name" value="beta-beta-alpha zinc fingers"/>
    <property type="match status" value="1"/>
</dbReference>
<evidence type="ECO:0000259" key="10">
    <source>
        <dbReference type="PROSITE" id="PS50157"/>
    </source>
</evidence>
<dbReference type="Gene3D" id="3.30.160.60">
    <property type="entry name" value="Classic Zinc Finger"/>
    <property type="match status" value="1"/>
</dbReference>
<feature type="domain" description="C2H2-type" evidence="10">
    <location>
        <begin position="34"/>
        <end position="61"/>
    </location>
</feature>
<evidence type="ECO:0000313" key="12">
    <source>
        <dbReference type="Proteomes" id="UP001229421"/>
    </source>
</evidence>
<keyword evidence="2" id="KW-0479">Metal-binding</keyword>
<sequence>MESITMSDQEDVPTNTIQEDHEDQDHVAPGSRSYECIFCKRGLTSAQALGGHMNIHRKHRAKSSPNCLSNNNSNKQEDINSSYAYPRFYHPVFTSFPNHQEGNVRHTTSYASSTSSVMQHTNHGSDHQDAHGAIMGSSEENMTTISQGRLNVFSWSGEDNKGSKRRNLSGSKEDELDLELRLGHDP</sequence>
<dbReference type="PANTHER" id="PTHR45801">
    <property type="entry name" value="OS07G0101800 PROTEIN"/>
    <property type="match status" value="1"/>
</dbReference>
<feature type="region of interest" description="Disordered" evidence="9">
    <location>
        <begin position="1"/>
        <end position="28"/>
    </location>
</feature>
<evidence type="ECO:0000256" key="9">
    <source>
        <dbReference type="SAM" id="MobiDB-lite"/>
    </source>
</evidence>
<name>A0AAD8P9Q2_TARER</name>
<dbReference type="AlphaFoldDB" id="A0AAD8P9Q2"/>
<keyword evidence="6" id="KW-0804">Transcription</keyword>
<dbReference type="InterPro" id="IPR036236">
    <property type="entry name" value="Znf_C2H2_sf"/>
</dbReference>
<organism evidence="11 12">
    <name type="scientific">Tagetes erecta</name>
    <name type="common">African marigold</name>
    <dbReference type="NCBI Taxonomy" id="13708"/>
    <lineage>
        <taxon>Eukaryota</taxon>
        <taxon>Viridiplantae</taxon>
        <taxon>Streptophyta</taxon>
        <taxon>Embryophyta</taxon>
        <taxon>Tracheophyta</taxon>
        <taxon>Spermatophyta</taxon>
        <taxon>Magnoliopsida</taxon>
        <taxon>eudicotyledons</taxon>
        <taxon>Gunneridae</taxon>
        <taxon>Pentapetalae</taxon>
        <taxon>asterids</taxon>
        <taxon>campanulids</taxon>
        <taxon>Asterales</taxon>
        <taxon>Asteraceae</taxon>
        <taxon>Asteroideae</taxon>
        <taxon>Heliantheae alliance</taxon>
        <taxon>Tageteae</taxon>
        <taxon>Tagetes</taxon>
    </lineage>
</organism>
<dbReference type="GO" id="GO:0005634">
    <property type="term" value="C:nucleus"/>
    <property type="evidence" value="ECO:0007669"/>
    <property type="project" value="UniProtKB-SubCell"/>
</dbReference>
<feature type="compositionally biased region" description="Polar residues" evidence="9">
    <location>
        <begin position="1"/>
        <end position="17"/>
    </location>
</feature>
<dbReference type="PROSITE" id="PS50157">
    <property type="entry name" value="ZINC_FINGER_C2H2_2"/>
    <property type="match status" value="1"/>
</dbReference>
<gene>
    <name evidence="11" type="ORF">QVD17_03102</name>
</gene>
<keyword evidence="5" id="KW-0805">Transcription regulation</keyword>
<evidence type="ECO:0000256" key="5">
    <source>
        <dbReference type="ARBA" id="ARBA00023015"/>
    </source>
</evidence>
<dbReference type="PROSITE" id="PS00028">
    <property type="entry name" value="ZINC_FINGER_C2H2_1"/>
    <property type="match status" value="1"/>
</dbReference>
<dbReference type="GO" id="GO:0008270">
    <property type="term" value="F:zinc ion binding"/>
    <property type="evidence" value="ECO:0007669"/>
    <property type="project" value="UniProtKB-KW"/>
</dbReference>
<evidence type="ECO:0000256" key="6">
    <source>
        <dbReference type="ARBA" id="ARBA00023163"/>
    </source>
</evidence>
<dbReference type="PANTHER" id="PTHR45801:SF111">
    <property type="entry name" value="C2H2 AND C2HC ZINC FINGERS SUPERFAMILY PROTEIN"/>
    <property type="match status" value="1"/>
</dbReference>
<reference evidence="11" key="1">
    <citation type="journal article" date="2023" name="bioRxiv">
        <title>Improved chromosome-level genome assembly for marigold (Tagetes erecta).</title>
        <authorList>
            <person name="Jiang F."/>
            <person name="Yuan L."/>
            <person name="Wang S."/>
            <person name="Wang H."/>
            <person name="Xu D."/>
            <person name="Wang A."/>
            <person name="Fan W."/>
        </authorList>
    </citation>
    <scope>NUCLEOTIDE SEQUENCE</scope>
    <source>
        <strain evidence="11">WSJ</strain>
        <tissue evidence="11">Leaf</tissue>
    </source>
</reference>
<dbReference type="Proteomes" id="UP001229421">
    <property type="component" value="Unassembled WGS sequence"/>
</dbReference>
<accession>A0AAD8P9Q2</accession>
<dbReference type="InterPro" id="IPR052426">
    <property type="entry name" value="Plant_dev_regulator"/>
</dbReference>
<evidence type="ECO:0000256" key="7">
    <source>
        <dbReference type="ARBA" id="ARBA00023242"/>
    </source>
</evidence>
<keyword evidence="3 8" id="KW-0863">Zinc-finger</keyword>
<evidence type="ECO:0000256" key="8">
    <source>
        <dbReference type="PROSITE-ProRule" id="PRU00042"/>
    </source>
</evidence>
<protein>
    <recommendedName>
        <fullName evidence="10">C2H2-type domain-containing protein</fullName>
    </recommendedName>
</protein>